<keyword evidence="3" id="KW-1185">Reference proteome</keyword>
<dbReference type="PANTHER" id="PTHR38602">
    <property type="entry name" value="INNER MEMBRANE PROTEIN-RELATED"/>
    <property type="match status" value="1"/>
</dbReference>
<dbReference type="EMBL" id="CYHG01000013">
    <property type="protein sequence ID" value="CUB05844.1"/>
    <property type="molecule type" value="Genomic_DNA"/>
</dbReference>
<gene>
    <name evidence="2" type="ORF">Ga0061065_11340</name>
</gene>
<accession>A0A0K6IRY4</accession>
<dbReference type="AlphaFoldDB" id="A0A0K6IRY4"/>
<evidence type="ECO:0000313" key="3">
    <source>
        <dbReference type="Proteomes" id="UP000182769"/>
    </source>
</evidence>
<evidence type="ECO:0000313" key="2">
    <source>
        <dbReference type="EMBL" id="CUB05844.1"/>
    </source>
</evidence>
<protein>
    <submittedName>
        <fullName evidence="2">Uncharacterized conserved protein YjeT, DUF2065 family</fullName>
    </submittedName>
</protein>
<dbReference type="Pfam" id="PF09838">
    <property type="entry name" value="DUF2065"/>
    <property type="match status" value="1"/>
</dbReference>
<keyword evidence="1" id="KW-1133">Transmembrane helix</keyword>
<keyword evidence="1" id="KW-0472">Membrane</keyword>
<feature type="transmembrane region" description="Helical" evidence="1">
    <location>
        <begin position="6"/>
        <end position="25"/>
    </location>
</feature>
<keyword evidence="1" id="KW-0812">Transmembrane</keyword>
<sequence>MQELLHSLLVGFSLLLIVEGVLPFLKPNLWREMMVRAIASSDKNLRVLGAVSMFLGLTLLLLARS</sequence>
<evidence type="ECO:0000256" key="1">
    <source>
        <dbReference type="SAM" id="Phobius"/>
    </source>
</evidence>
<dbReference type="InterPro" id="IPR019201">
    <property type="entry name" value="DUF2065"/>
</dbReference>
<dbReference type="RefSeq" id="WP_055464251.1">
    <property type="nucleotide sequence ID" value="NZ_CYHG01000013.1"/>
</dbReference>
<name>A0A0K6IRY4_9GAMM</name>
<reference evidence="3" key="1">
    <citation type="submission" date="2015-08" db="EMBL/GenBank/DDBJ databases">
        <authorList>
            <person name="Varghese N."/>
        </authorList>
    </citation>
    <scope>NUCLEOTIDE SEQUENCE [LARGE SCALE GENOMIC DNA]</scope>
    <source>
        <strain evidence="3">JCM 18476</strain>
    </source>
</reference>
<organism evidence="2 3">
    <name type="scientific">Marinomonas fungiae</name>
    <dbReference type="NCBI Taxonomy" id="1137284"/>
    <lineage>
        <taxon>Bacteria</taxon>
        <taxon>Pseudomonadati</taxon>
        <taxon>Pseudomonadota</taxon>
        <taxon>Gammaproteobacteria</taxon>
        <taxon>Oceanospirillales</taxon>
        <taxon>Oceanospirillaceae</taxon>
        <taxon>Marinomonas</taxon>
    </lineage>
</organism>
<dbReference type="OrthoDB" id="9182237at2"/>
<dbReference type="STRING" id="1137284.GCA_001418205_03222"/>
<dbReference type="PANTHER" id="PTHR38602:SF1">
    <property type="entry name" value="INNER MEMBRANE PROTEIN"/>
    <property type="match status" value="1"/>
</dbReference>
<dbReference type="Proteomes" id="UP000182769">
    <property type="component" value="Unassembled WGS sequence"/>
</dbReference>
<proteinExistence type="predicted"/>
<feature type="transmembrane region" description="Helical" evidence="1">
    <location>
        <begin position="45"/>
        <end position="63"/>
    </location>
</feature>